<evidence type="ECO:0000313" key="3">
    <source>
        <dbReference type="Proteomes" id="UP000070700"/>
    </source>
</evidence>
<feature type="region of interest" description="Disordered" evidence="1">
    <location>
        <begin position="613"/>
        <end position="642"/>
    </location>
</feature>
<feature type="compositionally biased region" description="Basic and acidic residues" evidence="1">
    <location>
        <begin position="432"/>
        <end position="441"/>
    </location>
</feature>
<proteinExistence type="predicted"/>
<name>A0A194XCB0_MOLSC</name>
<dbReference type="AlphaFoldDB" id="A0A194XCB0"/>
<feature type="region of interest" description="Disordered" evidence="1">
    <location>
        <begin position="561"/>
        <end position="584"/>
    </location>
</feature>
<dbReference type="GeneID" id="28822791"/>
<evidence type="ECO:0000313" key="2">
    <source>
        <dbReference type="EMBL" id="KUJ17799.1"/>
    </source>
</evidence>
<feature type="region of interest" description="Disordered" evidence="1">
    <location>
        <begin position="132"/>
        <end position="197"/>
    </location>
</feature>
<feature type="region of interest" description="Disordered" evidence="1">
    <location>
        <begin position="429"/>
        <end position="477"/>
    </location>
</feature>
<accession>A0A194XCB0</accession>
<dbReference type="EMBL" id="KQ947414">
    <property type="protein sequence ID" value="KUJ17799.1"/>
    <property type="molecule type" value="Genomic_DNA"/>
</dbReference>
<feature type="compositionally biased region" description="Polar residues" evidence="1">
    <location>
        <begin position="690"/>
        <end position="713"/>
    </location>
</feature>
<feature type="compositionally biased region" description="Polar residues" evidence="1">
    <location>
        <begin position="149"/>
        <end position="189"/>
    </location>
</feature>
<feature type="compositionally biased region" description="Polar residues" evidence="1">
    <location>
        <begin position="31"/>
        <end position="41"/>
    </location>
</feature>
<evidence type="ECO:0000256" key="1">
    <source>
        <dbReference type="SAM" id="MobiDB-lite"/>
    </source>
</evidence>
<feature type="region of interest" description="Disordered" evidence="1">
    <location>
        <begin position="677"/>
        <end position="746"/>
    </location>
</feature>
<dbReference type="InParanoid" id="A0A194XCB0"/>
<feature type="compositionally biased region" description="Gly residues" evidence="1">
    <location>
        <begin position="569"/>
        <end position="579"/>
    </location>
</feature>
<feature type="compositionally biased region" description="Basic and acidic residues" evidence="1">
    <location>
        <begin position="464"/>
        <end position="474"/>
    </location>
</feature>
<dbReference type="Proteomes" id="UP000070700">
    <property type="component" value="Unassembled WGS sequence"/>
</dbReference>
<sequence length="746" mass="81440">MNKGENTFGGRRAYQDTARQNAIIDEGCSLPDSQDSFTQSPRRYMDSPLTSQADKSVIDPALLGSYRNTRPPSSPTQHTLSALTGAPPYDGAYHSATSGFFDQRAELYTSPYQAYDNAGFPHLLQPYGQHQAVTPAPLDEGGSTPAALSHQSGASEHSDPSTNLPVDTQPTSTRSDNRVDSQQPSNAGLQNGGGEETVSGITKLMKRTSVQKPRGRYLQRFPDLQEEASGSAQLPILEEDAGYLTPEEEDELSPLPNPAFCCRDMKTAYKASTEFVYTHLKVARVFWTLFAGPTPALQVASRPVEHHSQRSRPLTQVETAIWLIGVAKIFPKVSSGSVKPHQRQSNPETKLGPHAFFMTGLGEHWAVNEWIRVTDTGDENFLKDKLTAIDCNGYNRLRIGCPNHNNEYAVGFWARSDLAQVEQNLSTSIADGRAREEEARKPIMPQRSTHAIPEARVPKRPQHPKPEEPEEHARKIPRYSFGATHPSAYRNAQINAGVVGEQPAVGMLPSPGAQHGNQQGRQGGGMGTRDNFAVEPQPPLTAEQRYQRYQQRYGNQFGAIHGNGSQDGRQGGHLGGQNGYGAQQRYQDGYGVQEGARSRELGVQNGYGAHQRYGVQEGGRSRDLGVQNGYGAQQPRQEGYGVQEGARSRDLGIQNGYGAHQGYGSQGVRQRGDLGVQNGYAVQPPATVGQPGQQGYSSQVGGTNVNGSQSLSNFHDRYRHYDPSQFTSVHEPALQPPPGGYQDQDD</sequence>
<feature type="region of interest" description="Disordered" evidence="1">
    <location>
        <begin position="27"/>
        <end position="53"/>
    </location>
</feature>
<keyword evidence="3" id="KW-1185">Reference proteome</keyword>
<dbReference type="RefSeq" id="XP_018072154.1">
    <property type="nucleotide sequence ID" value="XM_018213065.1"/>
</dbReference>
<protein>
    <submittedName>
        <fullName evidence="2">Uncharacterized protein</fullName>
    </submittedName>
</protein>
<organism evidence="2 3">
    <name type="scientific">Mollisia scopiformis</name>
    <name type="common">Conifer needle endophyte fungus</name>
    <name type="synonym">Phialocephala scopiformis</name>
    <dbReference type="NCBI Taxonomy" id="149040"/>
    <lineage>
        <taxon>Eukaryota</taxon>
        <taxon>Fungi</taxon>
        <taxon>Dikarya</taxon>
        <taxon>Ascomycota</taxon>
        <taxon>Pezizomycotina</taxon>
        <taxon>Leotiomycetes</taxon>
        <taxon>Helotiales</taxon>
        <taxon>Mollisiaceae</taxon>
        <taxon>Mollisia</taxon>
    </lineage>
</organism>
<dbReference type="KEGG" id="psco:LY89DRAFT_669086"/>
<reference evidence="2 3" key="1">
    <citation type="submission" date="2015-10" db="EMBL/GenBank/DDBJ databases">
        <title>Full genome of DAOMC 229536 Phialocephala scopiformis, a fungal endophyte of spruce producing the potent anti-insectan compound rugulosin.</title>
        <authorList>
            <consortium name="DOE Joint Genome Institute"/>
            <person name="Walker A.K."/>
            <person name="Frasz S.L."/>
            <person name="Seifert K.A."/>
            <person name="Miller J.D."/>
            <person name="Mondo S.J."/>
            <person name="Labutti K."/>
            <person name="Lipzen A."/>
            <person name="Dockter R."/>
            <person name="Kennedy M."/>
            <person name="Grigoriev I.V."/>
            <person name="Spatafora J.W."/>
        </authorList>
    </citation>
    <scope>NUCLEOTIDE SEQUENCE [LARGE SCALE GENOMIC DNA]</scope>
    <source>
        <strain evidence="2 3">CBS 120377</strain>
    </source>
</reference>
<gene>
    <name evidence="2" type="ORF">LY89DRAFT_669086</name>
</gene>